<sequence>MEIQEILKSSNKIIKEYIQVLADDYKDLTKRNVCTSCPSDIQNMLNFLKKHYKVVNFELAKPSVIYKLKKGSSITISNSTLTDELAIEFLKLRKERIKLFSKYPSNWLELIGEIEEPIKPKRKYTKRKTTAKKPCTSCKKNNKKTNTDGKK</sequence>
<keyword evidence="3" id="KW-1185">Reference proteome</keyword>
<dbReference type="RefSeq" id="WP_068705156.1">
    <property type="nucleotide sequence ID" value="NZ_MAKX01000013.1"/>
</dbReference>
<proteinExistence type="predicted"/>
<gene>
    <name evidence="2" type="ORF">BA195_10145</name>
</gene>
<feature type="compositionally biased region" description="Basic residues" evidence="1">
    <location>
        <begin position="122"/>
        <end position="131"/>
    </location>
</feature>
<dbReference type="Proteomes" id="UP000093186">
    <property type="component" value="Unassembled WGS sequence"/>
</dbReference>
<protein>
    <submittedName>
        <fullName evidence="2">Uncharacterized protein</fullName>
    </submittedName>
</protein>
<dbReference type="EMBL" id="MAKX01000013">
    <property type="protein sequence ID" value="OCK42527.1"/>
    <property type="molecule type" value="Genomic_DNA"/>
</dbReference>
<dbReference type="STRING" id="447689.BA195_10145"/>
<dbReference type="AlphaFoldDB" id="A0A1B9XY77"/>
<dbReference type="OrthoDB" id="1366906at2"/>
<feature type="region of interest" description="Disordered" evidence="1">
    <location>
        <begin position="122"/>
        <end position="151"/>
    </location>
</feature>
<accession>A0A1B9XY77</accession>
<evidence type="ECO:0000313" key="3">
    <source>
        <dbReference type="Proteomes" id="UP000093186"/>
    </source>
</evidence>
<name>A0A1B9XY77_9FLAO</name>
<comment type="caution">
    <text evidence="2">The sequence shown here is derived from an EMBL/GenBank/DDBJ whole genome shotgun (WGS) entry which is preliminary data.</text>
</comment>
<evidence type="ECO:0000313" key="2">
    <source>
        <dbReference type="EMBL" id="OCK42527.1"/>
    </source>
</evidence>
<evidence type="ECO:0000256" key="1">
    <source>
        <dbReference type="SAM" id="MobiDB-lite"/>
    </source>
</evidence>
<reference evidence="2 3" key="1">
    <citation type="submission" date="2016-06" db="EMBL/GenBank/DDBJ databases">
        <title>Draft Genome Sequence of Tenacibaculum soleae UCD-KL19.</title>
        <authorList>
            <person name="Eisen J.A."/>
            <person name="Coil D.A."/>
            <person name="Lujan K.M."/>
        </authorList>
    </citation>
    <scope>NUCLEOTIDE SEQUENCE [LARGE SCALE GENOMIC DNA]</scope>
    <source>
        <strain evidence="2 3">UCD-KL19</strain>
    </source>
</reference>
<organism evidence="2 3">
    <name type="scientific">Tenacibaculum soleae</name>
    <dbReference type="NCBI Taxonomy" id="447689"/>
    <lineage>
        <taxon>Bacteria</taxon>
        <taxon>Pseudomonadati</taxon>
        <taxon>Bacteroidota</taxon>
        <taxon>Flavobacteriia</taxon>
        <taxon>Flavobacteriales</taxon>
        <taxon>Flavobacteriaceae</taxon>
        <taxon>Tenacibaculum</taxon>
    </lineage>
</organism>